<proteinExistence type="predicted"/>
<evidence type="ECO:0000313" key="2">
    <source>
        <dbReference type="EMBL" id="PZQ44193.1"/>
    </source>
</evidence>
<evidence type="ECO:0000313" key="3">
    <source>
        <dbReference type="Proteomes" id="UP000249417"/>
    </source>
</evidence>
<comment type="caution">
    <text evidence="2">The sequence shown here is derived from an EMBL/GenBank/DDBJ whole genome shotgun (WGS) entry which is preliminary data.</text>
</comment>
<reference evidence="2 3" key="1">
    <citation type="submission" date="2017-08" db="EMBL/GenBank/DDBJ databases">
        <title>Infants hospitalized years apart are colonized by the same room-sourced microbial strains.</title>
        <authorList>
            <person name="Brooks B."/>
            <person name="Olm M.R."/>
            <person name="Firek B.A."/>
            <person name="Baker R."/>
            <person name="Thomas B.C."/>
            <person name="Morowitz M.J."/>
            <person name="Banfield J.F."/>
        </authorList>
    </citation>
    <scope>NUCLEOTIDE SEQUENCE [LARGE SCALE GENOMIC DNA]</scope>
    <source>
        <strain evidence="2">S2_005_002_R2_29</strain>
    </source>
</reference>
<gene>
    <name evidence="2" type="ORF">DI551_10635</name>
</gene>
<dbReference type="Proteomes" id="UP000249417">
    <property type="component" value="Unassembled WGS sequence"/>
</dbReference>
<dbReference type="EMBL" id="QFQB01000105">
    <property type="protein sequence ID" value="PZQ44193.1"/>
    <property type="molecule type" value="Genomic_DNA"/>
</dbReference>
<organism evidence="2 3">
    <name type="scientific">Micavibrio aeruginosavorus</name>
    <dbReference type="NCBI Taxonomy" id="349221"/>
    <lineage>
        <taxon>Bacteria</taxon>
        <taxon>Pseudomonadati</taxon>
        <taxon>Bdellovibrionota</taxon>
        <taxon>Bdellovibrionia</taxon>
        <taxon>Bdellovibrionales</taxon>
        <taxon>Pseudobdellovibrionaceae</taxon>
        <taxon>Micavibrio</taxon>
    </lineage>
</organism>
<evidence type="ECO:0000256" key="1">
    <source>
        <dbReference type="SAM" id="MobiDB-lite"/>
    </source>
</evidence>
<accession>A0A2W5PNT0</accession>
<feature type="compositionally biased region" description="Polar residues" evidence="1">
    <location>
        <begin position="1"/>
        <end position="10"/>
    </location>
</feature>
<dbReference type="AlphaFoldDB" id="A0A2W5PNT0"/>
<name>A0A2W5PNT0_9BACT</name>
<protein>
    <submittedName>
        <fullName evidence="2">Uncharacterized protein</fullName>
    </submittedName>
</protein>
<sequence length="62" mass="6934">MVNLVTNANQAFKKPEQRQRKTRPAIGTEVSRIGRRLRATGFSMAHLNMRNPGLAMRLGITA</sequence>
<feature type="region of interest" description="Disordered" evidence="1">
    <location>
        <begin position="1"/>
        <end position="25"/>
    </location>
</feature>